<dbReference type="AlphaFoldDB" id="A0A382CYC5"/>
<dbReference type="SUPFAM" id="SSF56784">
    <property type="entry name" value="HAD-like"/>
    <property type="match status" value="1"/>
</dbReference>
<dbReference type="PANTHER" id="PTHR42891:SF1">
    <property type="entry name" value="D-GLYCERO-BETA-D-MANNO-HEPTOSE-1,7-BISPHOSPHATE 7-PHOSPHATASE"/>
    <property type="match status" value="1"/>
</dbReference>
<accession>A0A382CYC5</accession>
<evidence type="ECO:0000313" key="1">
    <source>
        <dbReference type="EMBL" id="SVB31178.1"/>
    </source>
</evidence>
<reference evidence="1" key="1">
    <citation type="submission" date="2018-05" db="EMBL/GenBank/DDBJ databases">
        <authorList>
            <person name="Lanie J.A."/>
            <person name="Ng W.-L."/>
            <person name="Kazmierczak K.M."/>
            <person name="Andrzejewski T.M."/>
            <person name="Davidsen T.M."/>
            <person name="Wayne K.J."/>
            <person name="Tettelin H."/>
            <person name="Glass J.I."/>
            <person name="Rusch D."/>
            <person name="Podicherti R."/>
            <person name="Tsui H.-C.T."/>
            <person name="Winkler M.E."/>
        </authorList>
    </citation>
    <scope>NUCLEOTIDE SEQUENCE</scope>
</reference>
<dbReference type="GO" id="GO:0016791">
    <property type="term" value="F:phosphatase activity"/>
    <property type="evidence" value="ECO:0007669"/>
    <property type="project" value="InterPro"/>
</dbReference>
<dbReference type="EMBL" id="UINC01036744">
    <property type="protein sequence ID" value="SVB31178.1"/>
    <property type="molecule type" value="Genomic_DNA"/>
</dbReference>
<name>A0A382CYC5_9ZZZZ</name>
<organism evidence="1">
    <name type="scientific">marine metagenome</name>
    <dbReference type="NCBI Taxonomy" id="408172"/>
    <lineage>
        <taxon>unclassified sequences</taxon>
        <taxon>metagenomes</taxon>
        <taxon>ecological metagenomes</taxon>
    </lineage>
</organism>
<dbReference type="Gene3D" id="3.40.50.1000">
    <property type="entry name" value="HAD superfamily/HAD-like"/>
    <property type="match status" value="1"/>
</dbReference>
<dbReference type="PIRSF" id="PIRSF004682">
    <property type="entry name" value="GmhB"/>
    <property type="match status" value="1"/>
</dbReference>
<dbReference type="GO" id="GO:0005975">
    <property type="term" value="P:carbohydrate metabolic process"/>
    <property type="evidence" value="ECO:0007669"/>
    <property type="project" value="InterPro"/>
</dbReference>
<dbReference type="NCBIfam" id="TIGR01662">
    <property type="entry name" value="HAD-SF-IIIA"/>
    <property type="match status" value="1"/>
</dbReference>
<evidence type="ECO:0008006" key="2">
    <source>
        <dbReference type="Google" id="ProtNLM"/>
    </source>
</evidence>
<dbReference type="PANTHER" id="PTHR42891">
    <property type="entry name" value="D-GLYCERO-BETA-D-MANNO-HEPTOSE-1,7-BISPHOSPHATE 7-PHOSPHATASE"/>
    <property type="match status" value="1"/>
</dbReference>
<dbReference type="InterPro" id="IPR004446">
    <property type="entry name" value="Heptose_bisP_phosphatase"/>
</dbReference>
<dbReference type="InterPro" id="IPR023214">
    <property type="entry name" value="HAD_sf"/>
</dbReference>
<protein>
    <recommendedName>
        <fullName evidence="2">D,D-heptose 1,7-bisphosphate phosphatase</fullName>
    </recommendedName>
</protein>
<sequence length="142" mass="15360">MGDAGNRFCIITNQSGIARGIVDTDALSEIHQYILNQFYENGLDLLGIYYCPDHPNDATENRKPGTGMFQQAVHDHGINLGKSIMIGDAVSDIEAGINSGMETMLVLTGKGKASQAQFRDWSPTFIVENLLEGAQKILGDAS</sequence>
<dbReference type="Pfam" id="PF13242">
    <property type="entry name" value="Hydrolase_like"/>
    <property type="match status" value="1"/>
</dbReference>
<dbReference type="InterPro" id="IPR006549">
    <property type="entry name" value="HAD-SF_hydro_IIIA"/>
</dbReference>
<proteinExistence type="predicted"/>
<gene>
    <name evidence="1" type="ORF">METZ01_LOCUS184032</name>
</gene>
<dbReference type="InterPro" id="IPR036412">
    <property type="entry name" value="HAD-like_sf"/>
</dbReference>